<dbReference type="EMBL" id="BSOY01000007">
    <property type="protein sequence ID" value="GLS00599.1"/>
    <property type="molecule type" value="Genomic_DNA"/>
</dbReference>
<dbReference type="PRINTS" id="PR01021">
    <property type="entry name" value="OMPADOMAIN"/>
</dbReference>
<dbReference type="PROSITE" id="PS51123">
    <property type="entry name" value="OMPA_2"/>
    <property type="match status" value="1"/>
</dbReference>
<feature type="domain" description="OmpA-like" evidence="5">
    <location>
        <begin position="40"/>
        <end position="155"/>
    </location>
</feature>
<evidence type="ECO:0000313" key="7">
    <source>
        <dbReference type="Proteomes" id="UP001156921"/>
    </source>
</evidence>
<sequence length="156" mass="16222">MSGEGLDMKRLIGFAGLAVAVGLSGCGVTRFMDRSAVVAEPSPCTAKRFEVYFADSEARLTEAARQAIGMAAAQLQGCDIRKVEVLGLADARGGATANLSLSERRAQAVAEALTAAGWPAPAFEVEAAGDEGAVTDAGVREPMRRRTEVLVDAVPR</sequence>
<keyword evidence="7" id="KW-1185">Reference proteome</keyword>
<protein>
    <recommendedName>
        <fullName evidence="5">OmpA-like domain-containing protein</fullName>
    </recommendedName>
</protein>
<evidence type="ECO:0000256" key="1">
    <source>
        <dbReference type="ARBA" id="ARBA00004442"/>
    </source>
</evidence>
<organism evidence="6 7">
    <name type="scientific">Brevundimonas denitrificans</name>
    <dbReference type="NCBI Taxonomy" id="1443434"/>
    <lineage>
        <taxon>Bacteria</taxon>
        <taxon>Pseudomonadati</taxon>
        <taxon>Pseudomonadota</taxon>
        <taxon>Alphaproteobacteria</taxon>
        <taxon>Caulobacterales</taxon>
        <taxon>Caulobacteraceae</taxon>
        <taxon>Brevundimonas</taxon>
    </lineage>
</organism>
<accession>A0ABQ6BG08</accession>
<dbReference type="PANTHER" id="PTHR30329:SF21">
    <property type="entry name" value="LIPOPROTEIN YIAD-RELATED"/>
    <property type="match status" value="1"/>
</dbReference>
<comment type="caution">
    <text evidence="6">The sequence shown here is derived from an EMBL/GenBank/DDBJ whole genome shotgun (WGS) entry which is preliminary data.</text>
</comment>
<dbReference type="InterPro" id="IPR036737">
    <property type="entry name" value="OmpA-like_sf"/>
</dbReference>
<reference evidence="7" key="1">
    <citation type="journal article" date="2019" name="Int. J. Syst. Evol. Microbiol.">
        <title>The Global Catalogue of Microorganisms (GCM) 10K type strain sequencing project: providing services to taxonomists for standard genome sequencing and annotation.</title>
        <authorList>
            <consortium name="The Broad Institute Genomics Platform"/>
            <consortium name="The Broad Institute Genome Sequencing Center for Infectious Disease"/>
            <person name="Wu L."/>
            <person name="Ma J."/>
        </authorList>
    </citation>
    <scope>NUCLEOTIDE SEQUENCE [LARGE SCALE GENOMIC DNA]</scope>
    <source>
        <strain evidence="7">NBRC 110107</strain>
    </source>
</reference>
<dbReference type="Proteomes" id="UP001156921">
    <property type="component" value="Unassembled WGS sequence"/>
</dbReference>
<evidence type="ECO:0000256" key="4">
    <source>
        <dbReference type="PROSITE-ProRule" id="PRU00473"/>
    </source>
</evidence>
<gene>
    <name evidence="6" type="ORF">GCM10007859_06060</name>
</gene>
<evidence type="ECO:0000256" key="2">
    <source>
        <dbReference type="ARBA" id="ARBA00023136"/>
    </source>
</evidence>
<evidence type="ECO:0000256" key="3">
    <source>
        <dbReference type="ARBA" id="ARBA00023237"/>
    </source>
</evidence>
<evidence type="ECO:0000313" key="6">
    <source>
        <dbReference type="EMBL" id="GLS00599.1"/>
    </source>
</evidence>
<evidence type="ECO:0000259" key="5">
    <source>
        <dbReference type="PROSITE" id="PS51123"/>
    </source>
</evidence>
<comment type="subcellular location">
    <subcellularLocation>
        <location evidence="1">Cell outer membrane</location>
    </subcellularLocation>
</comment>
<dbReference type="CDD" id="cd07185">
    <property type="entry name" value="OmpA_C-like"/>
    <property type="match status" value="1"/>
</dbReference>
<dbReference type="Pfam" id="PF00691">
    <property type="entry name" value="OmpA"/>
    <property type="match status" value="1"/>
</dbReference>
<dbReference type="SUPFAM" id="SSF103088">
    <property type="entry name" value="OmpA-like"/>
    <property type="match status" value="1"/>
</dbReference>
<keyword evidence="3" id="KW-0998">Cell outer membrane</keyword>
<dbReference type="InterPro" id="IPR006665">
    <property type="entry name" value="OmpA-like"/>
</dbReference>
<name>A0ABQ6BG08_9CAUL</name>
<dbReference type="InterPro" id="IPR050330">
    <property type="entry name" value="Bact_OuterMem_StrucFunc"/>
</dbReference>
<dbReference type="InterPro" id="IPR006664">
    <property type="entry name" value="OMP_bac"/>
</dbReference>
<dbReference type="PANTHER" id="PTHR30329">
    <property type="entry name" value="STATOR ELEMENT OF FLAGELLAR MOTOR COMPLEX"/>
    <property type="match status" value="1"/>
</dbReference>
<keyword evidence="2 4" id="KW-0472">Membrane</keyword>
<proteinExistence type="predicted"/>
<dbReference type="Gene3D" id="3.30.1330.60">
    <property type="entry name" value="OmpA-like domain"/>
    <property type="match status" value="1"/>
</dbReference>